<dbReference type="OrthoDB" id="8402009at2"/>
<dbReference type="Proteomes" id="UP000035017">
    <property type="component" value="Unassembled WGS sequence"/>
</dbReference>
<reference evidence="1 2" key="1">
    <citation type="submission" date="2014-12" db="EMBL/GenBank/DDBJ databases">
        <title>16Stimator: statistical estimation of ribosomal gene copy numbers from draft genome assemblies.</title>
        <authorList>
            <person name="Perisin M.A."/>
            <person name="Vetter M."/>
            <person name="Gilbert J.A."/>
            <person name="Bergelson J."/>
        </authorList>
    </citation>
    <scope>NUCLEOTIDE SEQUENCE [LARGE SCALE GENOMIC DNA]</scope>
    <source>
        <strain evidence="1 2">MEJ076</strain>
    </source>
</reference>
<gene>
    <name evidence="1" type="ORF">RU07_22215</name>
</gene>
<organism evidence="1 2">
    <name type="scientific">Agrobacterium tumefaciens</name>
    <dbReference type="NCBI Taxonomy" id="358"/>
    <lineage>
        <taxon>Bacteria</taxon>
        <taxon>Pseudomonadati</taxon>
        <taxon>Pseudomonadota</taxon>
        <taxon>Alphaproteobacteria</taxon>
        <taxon>Hyphomicrobiales</taxon>
        <taxon>Rhizobiaceae</taxon>
        <taxon>Rhizobium/Agrobacterium group</taxon>
        <taxon>Agrobacterium</taxon>
        <taxon>Agrobacterium tumefaciens complex</taxon>
    </lineage>
</organism>
<accession>A0A0D0IYI4</accession>
<name>A0A0D0IYI4_AGRTU</name>
<evidence type="ECO:0000313" key="1">
    <source>
        <dbReference type="EMBL" id="KIP98276.1"/>
    </source>
</evidence>
<comment type="caution">
    <text evidence="1">The sequence shown here is derived from an EMBL/GenBank/DDBJ whole genome shotgun (WGS) entry which is preliminary data.</text>
</comment>
<protein>
    <submittedName>
        <fullName evidence="1">Uncharacterized protein</fullName>
    </submittedName>
</protein>
<dbReference type="AlphaFoldDB" id="A0A0D0IYI4"/>
<evidence type="ECO:0000313" key="2">
    <source>
        <dbReference type="Proteomes" id="UP000035017"/>
    </source>
</evidence>
<dbReference type="EMBL" id="JXQV01000041">
    <property type="protein sequence ID" value="KIP98276.1"/>
    <property type="molecule type" value="Genomic_DNA"/>
</dbReference>
<sequence length="63" mass="6899">MPDLISKEDARLCASIVTEVARAQGFLREPAAIGRLTVSVAKLYNKGLRDRDQLLAAVMQLSK</sequence>
<proteinExistence type="predicted"/>